<evidence type="ECO:0000313" key="5">
    <source>
        <dbReference type="Proteomes" id="UP001056132"/>
    </source>
</evidence>
<keyword evidence="1" id="KW-1133">Transmembrane helix</keyword>
<feature type="transmembrane region" description="Helical" evidence="1">
    <location>
        <begin position="7"/>
        <end position="30"/>
    </location>
</feature>
<keyword evidence="1" id="KW-0472">Membrane</keyword>
<sequence length="94" mass="11090">MKTLARWLLLAVWTVFATLALTFVWLRWLAAIFPFPESFWFWIFTHVPGFWDGEAGDDLELLVHLALSFVAVVIGTWLARRWMLDRRGRAARLR</sequence>
<reference evidence="3" key="3">
    <citation type="submission" date="2022-05" db="EMBL/GenBank/DDBJ databases">
        <authorList>
            <person name="Kunte H.-J."/>
        </authorList>
    </citation>
    <scope>NUCLEOTIDE SEQUENCE</scope>
    <source>
        <strain evidence="3">G5</strain>
    </source>
</reference>
<organism evidence="3 5">
    <name type="scientific">Cupriavidus campinensis</name>
    <dbReference type="NCBI Taxonomy" id="151783"/>
    <lineage>
        <taxon>Bacteria</taxon>
        <taxon>Pseudomonadati</taxon>
        <taxon>Pseudomonadota</taxon>
        <taxon>Betaproteobacteria</taxon>
        <taxon>Burkholderiales</taxon>
        <taxon>Burkholderiaceae</taxon>
        <taxon>Cupriavidus</taxon>
    </lineage>
</organism>
<name>A0AAE9HYD1_9BURK</name>
<keyword evidence="1" id="KW-0812">Transmembrane</keyword>
<feature type="transmembrane region" description="Helical" evidence="1">
    <location>
        <begin position="61"/>
        <end position="79"/>
    </location>
</feature>
<evidence type="ECO:0000313" key="4">
    <source>
        <dbReference type="Proteomes" id="UP000318943"/>
    </source>
</evidence>
<accession>A0AAE9HYD1</accession>
<keyword evidence="4" id="KW-1185">Reference proteome</keyword>
<dbReference type="Proteomes" id="UP000318943">
    <property type="component" value="Unassembled WGS sequence"/>
</dbReference>
<proteinExistence type="predicted"/>
<protein>
    <submittedName>
        <fullName evidence="3">Uncharacterized protein</fullName>
    </submittedName>
</protein>
<evidence type="ECO:0000313" key="2">
    <source>
        <dbReference type="EMBL" id="TSP09955.1"/>
    </source>
</evidence>
<gene>
    <name evidence="2" type="ORF">FGG12_24745</name>
    <name evidence="3" type="ORF">M5D45_16405</name>
</gene>
<evidence type="ECO:0000313" key="3">
    <source>
        <dbReference type="EMBL" id="URF04037.1"/>
    </source>
</evidence>
<dbReference type="EMBL" id="CP097330">
    <property type="protein sequence ID" value="URF04037.1"/>
    <property type="molecule type" value="Genomic_DNA"/>
</dbReference>
<dbReference type="AlphaFoldDB" id="A0AAE9HYD1"/>
<reference evidence="2 4" key="1">
    <citation type="submission" date="2019-05" db="EMBL/GenBank/DDBJ databases">
        <title>Whole genome sequence analysis of Cupriavidus campinensis S14E4C strain.</title>
        <authorList>
            <person name="Abbaszade G."/>
            <person name="Szabo A."/>
            <person name="Toumi M."/>
            <person name="Toth E."/>
        </authorList>
    </citation>
    <scope>NUCLEOTIDE SEQUENCE [LARGE SCALE GENOMIC DNA]</scope>
    <source>
        <strain evidence="2 4">S14E4C</strain>
    </source>
</reference>
<reference evidence="3" key="2">
    <citation type="journal article" date="2022" name="Microbiol. Resour. Announc.">
        <title>Genome Sequence of Cupriavidus campinensis Strain G5, a Member of a Bacterial Consortium Capable of Polyethylene Degradation.</title>
        <authorList>
            <person name="Schneider B."/>
            <person name="Pfeiffer F."/>
            <person name="Dyall-Smith M."/>
            <person name="Kunte H.J."/>
        </authorList>
    </citation>
    <scope>NUCLEOTIDE SEQUENCE</scope>
    <source>
        <strain evidence="3">G5</strain>
    </source>
</reference>
<dbReference type="KEGG" id="ccam:M5D45_16405"/>
<dbReference type="Proteomes" id="UP001056132">
    <property type="component" value="Chromosome 1"/>
</dbReference>
<evidence type="ECO:0000256" key="1">
    <source>
        <dbReference type="SAM" id="Phobius"/>
    </source>
</evidence>
<dbReference type="EMBL" id="VCIZ01000019">
    <property type="protein sequence ID" value="TSP09955.1"/>
    <property type="molecule type" value="Genomic_DNA"/>
</dbReference>
<dbReference type="RefSeq" id="WP_092300085.1">
    <property type="nucleotide sequence ID" value="NZ_CAJPVH010000030.1"/>
</dbReference>